<reference evidence="3 4" key="1">
    <citation type="submission" date="2013-11" db="EMBL/GenBank/DDBJ databases">
        <title>The Genome Sequence of Phytophthora parasitica P1569.</title>
        <authorList>
            <consortium name="The Broad Institute Genomics Platform"/>
            <person name="Russ C."/>
            <person name="Tyler B."/>
            <person name="Panabieres F."/>
            <person name="Shan W."/>
            <person name="Tripathy S."/>
            <person name="Grunwald N."/>
            <person name="Machado M."/>
            <person name="Johnson C.S."/>
            <person name="Arredondo F."/>
            <person name="Hong C."/>
            <person name="Coffey M."/>
            <person name="Young S.K."/>
            <person name="Zeng Q."/>
            <person name="Gargeya S."/>
            <person name="Fitzgerald M."/>
            <person name="Abouelleil A."/>
            <person name="Alvarado L."/>
            <person name="Chapman S.B."/>
            <person name="Gainer-Dewar J."/>
            <person name="Goldberg J."/>
            <person name="Griggs A."/>
            <person name="Gujja S."/>
            <person name="Hansen M."/>
            <person name="Howarth C."/>
            <person name="Imamovic A."/>
            <person name="Ireland A."/>
            <person name="Larimer J."/>
            <person name="McCowan C."/>
            <person name="Murphy C."/>
            <person name="Pearson M."/>
            <person name="Poon T.W."/>
            <person name="Priest M."/>
            <person name="Roberts A."/>
            <person name="Saif S."/>
            <person name="Shea T."/>
            <person name="Sykes S."/>
            <person name="Wortman J."/>
            <person name="Nusbaum C."/>
            <person name="Birren B."/>
        </authorList>
    </citation>
    <scope>NUCLEOTIDE SEQUENCE [LARGE SCALE GENOMIC DNA]</scope>
    <source>
        <strain evidence="3 4">P1569</strain>
    </source>
</reference>
<dbReference type="eggNOG" id="ENOG502RRXV">
    <property type="taxonomic scope" value="Eukaryota"/>
</dbReference>
<gene>
    <name evidence="3" type="ORF">F443_07556</name>
</gene>
<protein>
    <recommendedName>
        <fullName evidence="2">SWIM-type domain-containing protein</fullName>
    </recommendedName>
</protein>
<dbReference type="EMBL" id="ANIZ01001285">
    <property type="protein sequence ID" value="ETI48409.1"/>
    <property type="molecule type" value="Genomic_DNA"/>
</dbReference>
<comment type="caution">
    <text evidence="3">The sequence shown here is derived from an EMBL/GenBank/DDBJ whole genome shotgun (WGS) entry which is preliminary data.</text>
</comment>
<keyword evidence="4" id="KW-1185">Reference proteome</keyword>
<keyword evidence="1" id="KW-0862">Zinc</keyword>
<dbReference type="PROSITE" id="PS50966">
    <property type="entry name" value="ZF_SWIM"/>
    <property type="match status" value="1"/>
</dbReference>
<name>V9FAA1_PHYNI</name>
<evidence type="ECO:0000256" key="1">
    <source>
        <dbReference type="PROSITE-ProRule" id="PRU00325"/>
    </source>
</evidence>
<dbReference type="AlphaFoldDB" id="V9FAA1"/>
<evidence type="ECO:0000259" key="2">
    <source>
        <dbReference type="PROSITE" id="PS50966"/>
    </source>
</evidence>
<accession>V9FAA1</accession>
<dbReference type="OrthoDB" id="120871at2759"/>
<sequence length="245" mass="27766">MSGAAWYNFHETIPGFIAITNESGCDEALDEPRAEYSVNKKNWVCSCLFMSARLLPCRHVFYIRKVLCMEAVIPTLFLPSRWLLSSLRAEVHIDDIPGKAFSVGLVLDDKDKPWNTNRKFREVKYVASEITETMAGMGMRQYRTALDVLKEVARRFKRGESEETARQIISTVLPPMAAPEDVYGDGFESTIRTTLGVPLEVPLETRRLEDELMVSEHNVADVEASLLEENLVTTTLHELQQHETG</sequence>
<keyword evidence="1" id="KW-0863">Zinc-finger</keyword>
<feature type="domain" description="SWIM-type" evidence="2">
    <location>
        <begin position="36"/>
        <end position="68"/>
    </location>
</feature>
<evidence type="ECO:0000313" key="3">
    <source>
        <dbReference type="EMBL" id="ETI48409.1"/>
    </source>
</evidence>
<evidence type="ECO:0000313" key="4">
    <source>
        <dbReference type="Proteomes" id="UP000018721"/>
    </source>
</evidence>
<dbReference type="Proteomes" id="UP000018721">
    <property type="component" value="Unassembled WGS sequence"/>
</dbReference>
<keyword evidence="1" id="KW-0479">Metal-binding</keyword>
<dbReference type="GO" id="GO:0008270">
    <property type="term" value="F:zinc ion binding"/>
    <property type="evidence" value="ECO:0007669"/>
    <property type="project" value="UniProtKB-KW"/>
</dbReference>
<dbReference type="InterPro" id="IPR007527">
    <property type="entry name" value="Znf_SWIM"/>
</dbReference>
<proteinExistence type="predicted"/>
<organism evidence="3 4">
    <name type="scientific">Phytophthora nicotianae P1569</name>
    <dbReference type="NCBI Taxonomy" id="1317065"/>
    <lineage>
        <taxon>Eukaryota</taxon>
        <taxon>Sar</taxon>
        <taxon>Stramenopiles</taxon>
        <taxon>Oomycota</taxon>
        <taxon>Peronosporomycetes</taxon>
        <taxon>Peronosporales</taxon>
        <taxon>Peronosporaceae</taxon>
        <taxon>Phytophthora</taxon>
    </lineage>
</organism>
<dbReference type="HOGENOM" id="CLU_1135409_0_0_1"/>